<dbReference type="AlphaFoldDB" id="A0AAU8PVS9"/>
<dbReference type="InterPro" id="IPR022148">
    <property type="entry name" value="CopG_antitoxin"/>
</dbReference>
<keyword evidence="2" id="KW-1185">Reference proteome</keyword>
<name>A0AAU8PVS9_DESK7</name>
<dbReference type="KEGG" id="dku:Desku_1624"/>
<reference evidence="2" key="1">
    <citation type="submission" date="2011-05" db="EMBL/GenBank/DDBJ databases">
        <title>Complete sequence of Desulfotomaculum kuznetsovii DSM 6115.</title>
        <authorList>
            <person name="Lucas S."/>
            <person name="Han J."/>
            <person name="Lapidus A."/>
            <person name="Cheng J.-F."/>
            <person name="Goodwin L."/>
            <person name="Pitluck S."/>
            <person name="Peters L."/>
            <person name="Mikhailova N."/>
            <person name="Lu M."/>
            <person name="Saunders E."/>
            <person name="Han C."/>
            <person name="Tapia R."/>
            <person name="Land M."/>
            <person name="Hauser L."/>
            <person name="Kyrpides N."/>
            <person name="Ivanova N."/>
            <person name="Pagani I."/>
            <person name="Nazina T."/>
            <person name="Ivanova A."/>
            <person name="Parshina S."/>
            <person name="Kuever J."/>
            <person name="Muyzer G."/>
            <person name="Plugge C."/>
            <person name="Stams A."/>
            <person name="Woyke T."/>
        </authorList>
    </citation>
    <scope>NUCLEOTIDE SEQUENCE [LARGE SCALE GENOMIC DNA]</scope>
    <source>
        <strain evidence="2">DSM 6115 / VKM B-1805 / 17</strain>
    </source>
</reference>
<organism evidence="1 2">
    <name type="scientific">Desulfofundulus kuznetsovii (strain DSM 6115 / VKM B-1805 / 17)</name>
    <name type="common">Desulfotomaculum kuznetsovii</name>
    <dbReference type="NCBI Taxonomy" id="760568"/>
    <lineage>
        <taxon>Bacteria</taxon>
        <taxon>Bacillati</taxon>
        <taxon>Bacillota</taxon>
        <taxon>Clostridia</taxon>
        <taxon>Eubacteriales</taxon>
        <taxon>Peptococcaceae</taxon>
        <taxon>Desulfofundulus</taxon>
    </lineage>
</organism>
<protein>
    <submittedName>
        <fullName evidence="1">Uncharacterized protein</fullName>
    </submittedName>
</protein>
<accession>A0AAU8PVS9</accession>
<gene>
    <name evidence="1" type="ordered locus">Desku_1624</name>
</gene>
<evidence type="ECO:0000313" key="2">
    <source>
        <dbReference type="Proteomes" id="UP000009229"/>
    </source>
</evidence>
<dbReference type="Pfam" id="PF12441">
    <property type="entry name" value="CopG_antitoxin"/>
    <property type="match status" value="1"/>
</dbReference>
<evidence type="ECO:0000313" key="1">
    <source>
        <dbReference type="EMBL" id="AEG15204.1"/>
    </source>
</evidence>
<sequence length="82" mass="9498">MKKIVDLPDLTDMDRLTEFFDRTDTQELEWEDADVEFKKPELVHVSIRLPKEDLAAIKRAASKLGVGHTTYIRMVLRKAVGR</sequence>
<dbReference type="Proteomes" id="UP000009229">
    <property type="component" value="Chromosome"/>
</dbReference>
<dbReference type="EMBL" id="CP002770">
    <property type="protein sequence ID" value="AEG15204.1"/>
    <property type="molecule type" value="Genomic_DNA"/>
</dbReference>
<proteinExistence type="predicted"/>
<dbReference type="RefSeq" id="WP_013822719.1">
    <property type="nucleotide sequence ID" value="NC_015573.1"/>
</dbReference>